<feature type="region of interest" description="Disordered" evidence="1">
    <location>
        <begin position="143"/>
        <end position="183"/>
    </location>
</feature>
<feature type="region of interest" description="Disordered" evidence="1">
    <location>
        <begin position="75"/>
        <end position="111"/>
    </location>
</feature>
<evidence type="ECO:0000256" key="1">
    <source>
        <dbReference type="SAM" id="MobiDB-lite"/>
    </source>
</evidence>
<reference evidence="2" key="1">
    <citation type="submission" date="2018-10" db="EMBL/GenBank/DDBJ databases">
        <title>Hidden diversity of soil giant viruses.</title>
        <authorList>
            <person name="Schulz F."/>
            <person name="Alteio L."/>
            <person name="Goudeau D."/>
            <person name="Ryan E.M."/>
            <person name="Malmstrom R.R."/>
            <person name="Blanchard J."/>
            <person name="Woyke T."/>
        </authorList>
    </citation>
    <scope>NUCLEOTIDE SEQUENCE</scope>
    <source>
        <strain evidence="2">BAV1</strain>
    </source>
</reference>
<name>A0A3G4ZQR1_9VIRU</name>
<feature type="compositionally biased region" description="Basic and acidic residues" evidence="1">
    <location>
        <begin position="93"/>
        <end position="111"/>
    </location>
</feature>
<evidence type="ECO:0000313" key="2">
    <source>
        <dbReference type="EMBL" id="AYV77236.1"/>
    </source>
</evidence>
<sequence>MEEVIVVAGKKKCEWFMGSDCKNCNKNAVNNTPFCGTHDFVLGYTEEQKQKKRYCSNCKQFKFFSEDKKTCGCGTERSKKGNAKRKANNQPKTDARLAEEKKKQEEKQKLLDQGHKNCPGCNQARPADSFNGVSEKCEICRKKQKEADSKRTRVRDWSAEYKKNPELYQRKLESNKNRANQAN</sequence>
<organism evidence="2">
    <name type="scientific">Barrevirus sp</name>
    <dbReference type="NCBI Taxonomy" id="2487763"/>
    <lineage>
        <taxon>Viruses</taxon>
        <taxon>Varidnaviria</taxon>
        <taxon>Bamfordvirae</taxon>
        <taxon>Nucleocytoviricota</taxon>
        <taxon>Megaviricetes</taxon>
        <taxon>Imitervirales</taxon>
        <taxon>Mimiviridae</taxon>
        <taxon>Klosneuvirinae</taxon>
    </lineage>
</organism>
<protein>
    <submittedName>
        <fullName evidence="2">Uncharacterized protein</fullName>
    </submittedName>
</protein>
<dbReference type="EMBL" id="MK072019">
    <property type="protein sequence ID" value="AYV77236.1"/>
    <property type="molecule type" value="Genomic_DNA"/>
</dbReference>
<feature type="compositionally biased region" description="Basic and acidic residues" evidence="1">
    <location>
        <begin position="143"/>
        <end position="176"/>
    </location>
</feature>
<accession>A0A3G4ZQR1</accession>
<proteinExistence type="predicted"/>
<gene>
    <name evidence="2" type="ORF">Barrevirus22_2</name>
</gene>